<sequence>MNTAEYHRFKEWQAWEAANRAQPMVEESALLPMHLPASRSVPIEEPGSLDPRLLSSEVIIDGFSSGPLPEGTLAAVAQAGGVAGMLAVEIAALWAEVAELKRGRARNPMDADDEGFSSARKRVRLSGPASYLSNAQATARKEVLRKIRNTMKKLTRRKNGQPRAASSEDEDEDDDNSDDNDEGGEFSFDFEQTAKAHINQEIIERTTSLVAVDLNRRRLLASAIPAFEAKYHVEFPDGVLDTDYLTELVSELESSDEDVANFVPTNFNGSHSARLEVARKAHYDTLAERAHLSAADKRHKVSVWERRTKAFRSQKLNRVYYELEELALEMREKKKKQKGKAEGRNRNREVDLGRRIEDEPDGTLKLYPFMISDEWKMKNEAHGLGIRRKNPSGFATDFCLGESD</sequence>
<name>A0A4S4L251_9AGAM</name>
<comment type="caution">
    <text evidence="2">The sequence shown here is derived from an EMBL/GenBank/DDBJ whole genome shotgun (WGS) entry which is preliminary data.</text>
</comment>
<feature type="region of interest" description="Disordered" evidence="1">
    <location>
        <begin position="150"/>
        <end position="186"/>
    </location>
</feature>
<keyword evidence="3" id="KW-1185">Reference proteome</keyword>
<proteinExistence type="predicted"/>
<dbReference type="EMBL" id="SGPK01000271">
    <property type="protein sequence ID" value="THH05305.1"/>
    <property type="molecule type" value="Genomic_DNA"/>
</dbReference>
<feature type="compositionally biased region" description="Basic and acidic residues" evidence="1">
    <location>
        <begin position="339"/>
        <end position="355"/>
    </location>
</feature>
<accession>A0A4S4L251</accession>
<reference evidence="2 3" key="1">
    <citation type="submission" date="2019-02" db="EMBL/GenBank/DDBJ databases">
        <title>Genome sequencing of the rare red list fungi Phellinidium pouzarii.</title>
        <authorList>
            <person name="Buettner E."/>
            <person name="Kellner H."/>
        </authorList>
    </citation>
    <scope>NUCLEOTIDE SEQUENCE [LARGE SCALE GENOMIC DNA]</scope>
    <source>
        <strain evidence="2 3">DSM 108285</strain>
    </source>
</reference>
<protein>
    <submittedName>
        <fullName evidence="2">Uncharacterized protein</fullName>
    </submittedName>
</protein>
<evidence type="ECO:0000256" key="1">
    <source>
        <dbReference type="SAM" id="MobiDB-lite"/>
    </source>
</evidence>
<gene>
    <name evidence="2" type="ORF">EW145_g4894</name>
</gene>
<feature type="compositionally biased region" description="Acidic residues" evidence="1">
    <location>
        <begin position="167"/>
        <end position="184"/>
    </location>
</feature>
<dbReference type="Proteomes" id="UP000308199">
    <property type="component" value="Unassembled WGS sequence"/>
</dbReference>
<evidence type="ECO:0000313" key="3">
    <source>
        <dbReference type="Proteomes" id="UP000308199"/>
    </source>
</evidence>
<dbReference type="AlphaFoldDB" id="A0A4S4L251"/>
<feature type="region of interest" description="Disordered" evidence="1">
    <location>
        <begin position="332"/>
        <end position="355"/>
    </location>
</feature>
<feature type="compositionally biased region" description="Basic residues" evidence="1">
    <location>
        <begin position="150"/>
        <end position="160"/>
    </location>
</feature>
<evidence type="ECO:0000313" key="2">
    <source>
        <dbReference type="EMBL" id="THH05305.1"/>
    </source>
</evidence>
<organism evidence="2 3">
    <name type="scientific">Phellinidium pouzarii</name>
    <dbReference type="NCBI Taxonomy" id="167371"/>
    <lineage>
        <taxon>Eukaryota</taxon>
        <taxon>Fungi</taxon>
        <taxon>Dikarya</taxon>
        <taxon>Basidiomycota</taxon>
        <taxon>Agaricomycotina</taxon>
        <taxon>Agaricomycetes</taxon>
        <taxon>Hymenochaetales</taxon>
        <taxon>Hymenochaetaceae</taxon>
        <taxon>Phellinidium</taxon>
    </lineage>
</organism>